<dbReference type="Gene3D" id="3.30.70.3040">
    <property type="match status" value="1"/>
</dbReference>
<keyword evidence="2" id="KW-0812">Transmembrane</keyword>
<dbReference type="PATRIC" id="fig|880071.3.peg.2283"/>
<evidence type="ECO:0000259" key="3">
    <source>
        <dbReference type="Pfam" id="PF18075"/>
    </source>
</evidence>
<keyword evidence="1 4" id="KW-0132">Cell division</keyword>
<evidence type="ECO:0000313" key="4">
    <source>
        <dbReference type="EMBL" id="AFM04668.1"/>
    </source>
</evidence>
<feature type="transmembrane region" description="Helical" evidence="2">
    <location>
        <begin position="267"/>
        <end position="290"/>
    </location>
</feature>
<feature type="transmembrane region" description="Helical" evidence="2">
    <location>
        <begin position="233"/>
        <end position="255"/>
    </location>
</feature>
<keyword evidence="1 2" id="KW-0472">Membrane</keyword>
<organism evidence="4 5">
    <name type="scientific">Bernardetia litoralis (strain ATCC 23117 / DSM 6794 / NBRC 15988 / NCIMB 1366 / Fx l1 / Sio-4)</name>
    <name type="common">Flexibacter litoralis</name>
    <dbReference type="NCBI Taxonomy" id="880071"/>
    <lineage>
        <taxon>Bacteria</taxon>
        <taxon>Pseudomonadati</taxon>
        <taxon>Bacteroidota</taxon>
        <taxon>Cytophagia</taxon>
        <taxon>Cytophagales</taxon>
        <taxon>Bernardetiaceae</taxon>
        <taxon>Bernardetia</taxon>
    </lineage>
</organism>
<keyword evidence="5" id="KW-1185">Reference proteome</keyword>
<reference evidence="5" key="1">
    <citation type="submission" date="2012-06" db="EMBL/GenBank/DDBJ databases">
        <title>The complete genome of Flexibacter litoralis DSM 6794.</title>
        <authorList>
            <person name="Lucas S."/>
            <person name="Copeland A."/>
            <person name="Lapidus A."/>
            <person name="Glavina del Rio T."/>
            <person name="Dalin E."/>
            <person name="Tice H."/>
            <person name="Bruce D."/>
            <person name="Goodwin L."/>
            <person name="Pitluck S."/>
            <person name="Peters L."/>
            <person name="Ovchinnikova G."/>
            <person name="Lu M."/>
            <person name="Kyrpides N."/>
            <person name="Mavromatis K."/>
            <person name="Ivanova N."/>
            <person name="Brettin T."/>
            <person name="Detter J.C."/>
            <person name="Han C."/>
            <person name="Larimer F."/>
            <person name="Land M."/>
            <person name="Hauser L."/>
            <person name="Markowitz V."/>
            <person name="Cheng J.-F."/>
            <person name="Hugenholtz P."/>
            <person name="Woyke T."/>
            <person name="Wu D."/>
            <person name="Spring S."/>
            <person name="Lang E."/>
            <person name="Kopitz M."/>
            <person name="Brambilla E."/>
            <person name="Klenk H.-P."/>
            <person name="Eisen J.A."/>
        </authorList>
    </citation>
    <scope>NUCLEOTIDE SEQUENCE [LARGE SCALE GENOMIC DNA]</scope>
    <source>
        <strain evidence="5">ATCC 23117 / DSM 6794 / NBRC 15988 / NCIMB 1366 / Sio-4</strain>
    </source>
</reference>
<feature type="transmembrane region" description="Helical" evidence="2">
    <location>
        <begin position="20"/>
        <end position="43"/>
    </location>
</feature>
<sequence length="302" mass="34584">MQFPSINRPFSKKRIGSYPYIGVLVNVTLALFITGLLGLIMIYTYQFSIRAKENVEVEIYLRRDVNENQRLSIQKKLTQLDFLLKNKDGKPRIRFMASEEAAEMMRQEAGVEFEEFLVGENRLPDAYYINVEAAYYQKDKMALLKTQIENIEGVYEVDFKNKYIEEITKNLQTIGYVFSAFAFIFFAAAIILIDSGVRLALFSQRFLIRSMQLVGATPFFIKKPFLRRAFIHGIIGGIIAYILVLILAKGFAIWIPELNAFDYMGSVLGLGLVILILGVGINTISAYIAVSKYLYMRLDDLY</sequence>
<dbReference type="PANTHER" id="PTHR47755">
    <property type="entry name" value="CELL DIVISION PROTEIN FTSX"/>
    <property type="match status" value="1"/>
</dbReference>
<dbReference type="InterPro" id="IPR004513">
    <property type="entry name" value="FtsX"/>
</dbReference>
<evidence type="ECO:0000256" key="1">
    <source>
        <dbReference type="PIRNR" id="PIRNR003097"/>
    </source>
</evidence>
<keyword evidence="1" id="KW-0131">Cell cycle</keyword>
<comment type="similarity">
    <text evidence="1">Belongs to the ABC-4 integral membrane protein family. FtsX subfamily.</text>
</comment>
<proteinExistence type="inferred from homology"/>
<dbReference type="KEGG" id="fli:Fleli_2293"/>
<dbReference type="GO" id="GO:0016020">
    <property type="term" value="C:membrane"/>
    <property type="evidence" value="ECO:0007669"/>
    <property type="project" value="InterPro"/>
</dbReference>
<evidence type="ECO:0000256" key="2">
    <source>
        <dbReference type="SAM" id="Phobius"/>
    </source>
</evidence>
<dbReference type="GO" id="GO:0051301">
    <property type="term" value="P:cell division"/>
    <property type="evidence" value="ECO:0007669"/>
    <property type="project" value="UniProtKB-KW"/>
</dbReference>
<dbReference type="PANTHER" id="PTHR47755:SF1">
    <property type="entry name" value="CELL DIVISION PROTEIN FTSX"/>
    <property type="match status" value="1"/>
</dbReference>
<dbReference type="HOGENOM" id="CLU_073546_3_0_10"/>
<dbReference type="InterPro" id="IPR040690">
    <property type="entry name" value="FtsX_ECD"/>
</dbReference>
<dbReference type="EMBL" id="CP003345">
    <property type="protein sequence ID" value="AFM04668.1"/>
    <property type="molecule type" value="Genomic_DNA"/>
</dbReference>
<dbReference type="eggNOG" id="COG2177">
    <property type="taxonomic scope" value="Bacteria"/>
</dbReference>
<dbReference type="AlphaFoldDB" id="I4AL33"/>
<evidence type="ECO:0000313" key="5">
    <source>
        <dbReference type="Proteomes" id="UP000006054"/>
    </source>
</evidence>
<dbReference type="RefSeq" id="WP_014798114.1">
    <property type="nucleotide sequence ID" value="NC_018018.1"/>
</dbReference>
<keyword evidence="1" id="KW-1003">Cell membrane</keyword>
<feature type="transmembrane region" description="Helical" evidence="2">
    <location>
        <begin position="174"/>
        <end position="193"/>
    </location>
</feature>
<dbReference type="OrthoDB" id="9813411at2"/>
<dbReference type="PIRSF" id="PIRSF003097">
    <property type="entry name" value="FtsX"/>
    <property type="match status" value="1"/>
</dbReference>
<dbReference type="Pfam" id="PF18075">
    <property type="entry name" value="FtsX_ECD"/>
    <property type="match status" value="1"/>
</dbReference>
<gene>
    <name evidence="4" type="ordered locus">Fleli_2293</name>
</gene>
<feature type="domain" description="FtsX extracellular" evidence="3">
    <location>
        <begin position="55"/>
        <end position="157"/>
    </location>
</feature>
<dbReference type="STRING" id="880071.Fleli_2293"/>
<keyword evidence="2" id="KW-1133">Transmembrane helix</keyword>
<protein>
    <recommendedName>
        <fullName evidence="1">Cell division protein FtsX</fullName>
    </recommendedName>
</protein>
<dbReference type="Proteomes" id="UP000006054">
    <property type="component" value="Chromosome"/>
</dbReference>
<name>I4AL33_BERLS</name>
<accession>I4AL33</accession>